<dbReference type="PANTHER" id="PTHR48023">
    <property type="entry name" value="D-XYLOSE-PROTON SYMPORTER-LIKE 2"/>
    <property type="match status" value="1"/>
</dbReference>
<keyword evidence="5 9" id="KW-1133">Transmembrane helix</keyword>
<evidence type="ECO:0000256" key="7">
    <source>
        <dbReference type="RuleBase" id="RU003346"/>
    </source>
</evidence>
<feature type="transmembrane region" description="Helical" evidence="9">
    <location>
        <begin position="427"/>
        <end position="446"/>
    </location>
</feature>
<evidence type="ECO:0000256" key="3">
    <source>
        <dbReference type="ARBA" id="ARBA00022448"/>
    </source>
</evidence>
<feature type="transmembrane region" description="Helical" evidence="9">
    <location>
        <begin position="40"/>
        <end position="58"/>
    </location>
</feature>
<feature type="transmembrane region" description="Helical" evidence="9">
    <location>
        <begin position="389"/>
        <end position="415"/>
    </location>
</feature>
<dbReference type="InterPro" id="IPR005828">
    <property type="entry name" value="MFS_sugar_transport-like"/>
</dbReference>
<dbReference type="SUPFAM" id="SSF103473">
    <property type="entry name" value="MFS general substrate transporter"/>
    <property type="match status" value="1"/>
</dbReference>
<comment type="caution">
    <text evidence="11">The sequence shown here is derived from an EMBL/GenBank/DDBJ whole genome shotgun (WGS) entry which is preliminary data.</text>
</comment>
<evidence type="ECO:0000313" key="11">
    <source>
        <dbReference type="EMBL" id="CAL5219592.1"/>
    </source>
</evidence>
<dbReference type="InterPro" id="IPR050820">
    <property type="entry name" value="MFS_Sugar_Transporter"/>
</dbReference>
<evidence type="ECO:0000259" key="10">
    <source>
        <dbReference type="PROSITE" id="PS50850"/>
    </source>
</evidence>
<proteinExistence type="inferred from homology"/>
<dbReference type="InterPro" id="IPR020846">
    <property type="entry name" value="MFS_dom"/>
</dbReference>
<sequence>MLHATSKQAEAEVQSGGRRGNTEQDSSGNGARPEPPIDRLMTFLLFIFPALGGLLFGYDIGATSGALVSLKSAVTSGTTWYDLDSFQSGLVVSSSLFGALAGSSAAFVVGDKLGRRRELLLAAVLYGGSSVVMGAAPGLEILVLGRALYGLGIGFAMHAAPAYIAEAAPAKVRGTLISLKEVLVVCGILLGYLGSYLFVDTVGGWRLMYGASAVPAVILLGGMFWLPDSPRWLLLSGAGKSRAEKDLVRARGSTADAAAVQRELAGIEKSVREAQATEIPGFVGLFKGRYLRPLTVGTSLMLFQQITGQPSVLYYAADIFNKAGIGAGKDATGVSVILGVFKLVMTGVAVLTVESLGRRPLLLIGVSSMVVSLLALAGSQLALTGQLETWTSVIALLLYVGAYQVSFGPISWLIVGEIFPLAVRGQAAALATVTNFGSNFLVSLVLPTVQETFGAGATYLGFAVIGVAAVATIYAIVPETKGKSLEEIEALFDLESDEKTV</sequence>
<name>A0ABP1FNG8_9CHLO</name>
<keyword evidence="4 9" id="KW-0812">Transmembrane</keyword>
<feature type="transmembrane region" description="Helical" evidence="9">
    <location>
        <begin position="148"/>
        <end position="165"/>
    </location>
</feature>
<keyword evidence="3 7" id="KW-0813">Transport</keyword>
<dbReference type="Gene3D" id="1.20.1250.20">
    <property type="entry name" value="MFS general substrate transporter like domains"/>
    <property type="match status" value="1"/>
</dbReference>
<evidence type="ECO:0000256" key="2">
    <source>
        <dbReference type="ARBA" id="ARBA00010992"/>
    </source>
</evidence>
<dbReference type="InterPro" id="IPR003663">
    <property type="entry name" value="Sugar/inositol_transpt"/>
</dbReference>
<feature type="transmembrane region" description="Helical" evidence="9">
    <location>
        <begin position="177"/>
        <end position="199"/>
    </location>
</feature>
<dbReference type="InterPro" id="IPR005829">
    <property type="entry name" value="Sugar_transporter_CS"/>
</dbReference>
<gene>
    <name evidence="11" type="primary">g1455</name>
    <name evidence="11" type="ORF">VP750_LOCUS1251</name>
</gene>
<keyword evidence="12" id="KW-1185">Reference proteome</keyword>
<dbReference type="PRINTS" id="PR00171">
    <property type="entry name" value="SUGRTRNSPORT"/>
</dbReference>
<dbReference type="EMBL" id="CAXHTA020000002">
    <property type="protein sequence ID" value="CAL5219592.1"/>
    <property type="molecule type" value="Genomic_DNA"/>
</dbReference>
<feature type="transmembrane region" description="Helical" evidence="9">
    <location>
        <begin position="361"/>
        <end position="383"/>
    </location>
</feature>
<feature type="transmembrane region" description="Helical" evidence="9">
    <location>
        <begin position="205"/>
        <end position="226"/>
    </location>
</feature>
<dbReference type="CDD" id="cd17362">
    <property type="entry name" value="MFS_GLUT10_12_Class3_like"/>
    <property type="match status" value="1"/>
</dbReference>
<accession>A0ABP1FNG8</accession>
<protein>
    <submittedName>
        <fullName evidence="11">G1455 protein</fullName>
    </submittedName>
</protein>
<evidence type="ECO:0000256" key="9">
    <source>
        <dbReference type="SAM" id="Phobius"/>
    </source>
</evidence>
<feature type="transmembrane region" description="Helical" evidence="9">
    <location>
        <begin position="90"/>
        <end position="110"/>
    </location>
</feature>
<organism evidence="11 12">
    <name type="scientific">Coccomyxa viridis</name>
    <dbReference type="NCBI Taxonomy" id="1274662"/>
    <lineage>
        <taxon>Eukaryota</taxon>
        <taxon>Viridiplantae</taxon>
        <taxon>Chlorophyta</taxon>
        <taxon>core chlorophytes</taxon>
        <taxon>Trebouxiophyceae</taxon>
        <taxon>Trebouxiophyceae incertae sedis</taxon>
        <taxon>Coccomyxaceae</taxon>
        <taxon>Coccomyxa</taxon>
    </lineage>
</organism>
<dbReference type="NCBIfam" id="TIGR00879">
    <property type="entry name" value="SP"/>
    <property type="match status" value="1"/>
</dbReference>
<reference evidence="11 12" key="1">
    <citation type="submission" date="2024-06" db="EMBL/GenBank/DDBJ databases">
        <authorList>
            <person name="Kraege A."/>
            <person name="Thomma B."/>
        </authorList>
    </citation>
    <scope>NUCLEOTIDE SEQUENCE [LARGE SCALE GENOMIC DNA]</scope>
</reference>
<evidence type="ECO:0000256" key="1">
    <source>
        <dbReference type="ARBA" id="ARBA00004141"/>
    </source>
</evidence>
<evidence type="ECO:0000256" key="6">
    <source>
        <dbReference type="ARBA" id="ARBA00023136"/>
    </source>
</evidence>
<dbReference type="Pfam" id="PF00083">
    <property type="entry name" value="Sugar_tr"/>
    <property type="match status" value="1"/>
</dbReference>
<dbReference type="PANTHER" id="PTHR48023:SF4">
    <property type="entry name" value="D-XYLOSE-PROTON SYMPORTER-LIKE 2"/>
    <property type="match status" value="1"/>
</dbReference>
<dbReference type="InterPro" id="IPR036259">
    <property type="entry name" value="MFS_trans_sf"/>
</dbReference>
<evidence type="ECO:0000256" key="4">
    <source>
        <dbReference type="ARBA" id="ARBA00022692"/>
    </source>
</evidence>
<feature type="transmembrane region" description="Helical" evidence="9">
    <location>
        <begin position="458"/>
        <end position="477"/>
    </location>
</feature>
<feature type="region of interest" description="Disordered" evidence="8">
    <location>
        <begin position="1"/>
        <end position="34"/>
    </location>
</feature>
<dbReference type="PROSITE" id="PS00216">
    <property type="entry name" value="SUGAR_TRANSPORT_1"/>
    <property type="match status" value="1"/>
</dbReference>
<feature type="transmembrane region" description="Helical" evidence="9">
    <location>
        <begin position="119"/>
        <end position="136"/>
    </location>
</feature>
<dbReference type="Proteomes" id="UP001497392">
    <property type="component" value="Unassembled WGS sequence"/>
</dbReference>
<evidence type="ECO:0000256" key="8">
    <source>
        <dbReference type="SAM" id="MobiDB-lite"/>
    </source>
</evidence>
<evidence type="ECO:0000313" key="12">
    <source>
        <dbReference type="Proteomes" id="UP001497392"/>
    </source>
</evidence>
<feature type="domain" description="Major facilitator superfamily (MFS) profile" evidence="10">
    <location>
        <begin position="45"/>
        <end position="481"/>
    </location>
</feature>
<evidence type="ECO:0000256" key="5">
    <source>
        <dbReference type="ARBA" id="ARBA00022989"/>
    </source>
</evidence>
<comment type="subcellular location">
    <subcellularLocation>
        <location evidence="1">Membrane</location>
        <topology evidence="1">Multi-pass membrane protein</topology>
    </subcellularLocation>
</comment>
<comment type="similarity">
    <text evidence="2 7">Belongs to the major facilitator superfamily. Sugar transporter (TC 2.A.1.1) family.</text>
</comment>
<keyword evidence="6 9" id="KW-0472">Membrane</keyword>
<dbReference type="PROSITE" id="PS00217">
    <property type="entry name" value="SUGAR_TRANSPORT_2"/>
    <property type="match status" value="1"/>
</dbReference>
<dbReference type="PROSITE" id="PS50850">
    <property type="entry name" value="MFS"/>
    <property type="match status" value="1"/>
</dbReference>